<dbReference type="GO" id="GO:0004029">
    <property type="term" value="F:aldehyde dehydrogenase (NAD+) activity"/>
    <property type="evidence" value="ECO:0007669"/>
    <property type="project" value="TreeGrafter"/>
</dbReference>
<protein>
    <submittedName>
        <fullName evidence="2">Nucleoside-diphosphate-sugar epimerase</fullName>
    </submittedName>
</protein>
<dbReference type="PANTHER" id="PTHR48079">
    <property type="entry name" value="PROTEIN YEEZ"/>
    <property type="match status" value="1"/>
</dbReference>
<dbReference type="Gene3D" id="3.40.50.720">
    <property type="entry name" value="NAD(P)-binding Rossmann-like Domain"/>
    <property type="match status" value="1"/>
</dbReference>
<dbReference type="InterPro" id="IPR051783">
    <property type="entry name" value="NAD(P)-dependent_oxidoreduct"/>
</dbReference>
<evidence type="ECO:0000313" key="2">
    <source>
        <dbReference type="EMBL" id="MBG6137159.1"/>
    </source>
</evidence>
<dbReference type="EMBL" id="JADOUF010000001">
    <property type="protein sequence ID" value="MBG6137159.1"/>
    <property type="molecule type" value="Genomic_DNA"/>
</dbReference>
<name>A0A8J7GQN6_9ACTN</name>
<comment type="caution">
    <text evidence="2">The sequence shown here is derived from an EMBL/GenBank/DDBJ whole genome shotgun (WGS) entry which is preliminary data.</text>
</comment>
<dbReference type="PANTHER" id="PTHR48079:SF6">
    <property type="entry name" value="NAD(P)-BINDING DOMAIN-CONTAINING PROTEIN-RELATED"/>
    <property type="match status" value="1"/>
</dbReference>
<keyword evidence="3" id="KW-1185">Reference proteome</keyword>
<dbReference type="RefSeq" id="WP_197004055.1">
    <property type="nucleotide sequence ID" value="NZ_BONS01000022.1"/>
</dbReference>
<dbReference type="SUPFAM" id="SSF51735">
    <property type="entry name" value="NAD(P)-binding Rossmann-fold domains"/>
    <property type="match status" value="1"/>
</dbReference>
<dbReference type="Pfam" id="PF01370">
    <property type="entry name" value="Epimerase"/>
    <property type="match status" value="1"/>
</dbReference>
<evidence type="ECO:0000313" key="3">
    <source>
        <dbReference type="Proteomes" id="UP000622552"/>
    </source>
</evidence>
<proteinExistence type="predicted"/>
<dbReference type="GO" id="GO:0005737">
    <property type="term" value="C:cytoplasm"/>
    <property type="evidence" value="ECO:0007669"/>
    <property type="project" value="TreeGrafter"/>
</dbReference>
<dbReference type="InterPro" id="IPR036291">
    <property type="entry name" value="NAD(P)-bd_dom_sf"/>
</dbReference>
<reference evidence="2" key="1">
    <citation type="submission" date="2020-11" db="EMBL/GenBank/DDBJ databases">
        <title>Sequencing the genomes of 1000 actinobacteria strains.</title>
        <authorList>
            <person name="Klenk H.-P."/>
        </authorList>
    </citation>
    <scope>NUCLEOTIDE SEQUENCE</scope>
    <source>
        <strain evidence="2">DSM 45356</strain>
    </source>
</reference>
<dbReference type="Proteomes" id="UP000622552">
    <property type="component" value="Unassembled WGS sequence"/>
</dbReference>
<feature type="domain" description="NAD-dependent epimerase/dehydratase" evidence="1">
    <location>
        <begin position="3"/>
        <end position="226"/>
    </location>
</feature>
<accession>A0A8J7GQN6</accession>
<dbReference type="InterPro" id="IPR001509">
    <property type="entry name" value="Epimerase_deHydtase"/>
</dbReference>
<organism evidence="2 3">
    <name type="scientific">Longispora fulva</name>
    <dbReference type="NCBI Taxonomy" id="619741"/>
    <lineage>
        <taxon>Bacteria</taxon>
        <taxon>Bacillati</taxon>
        <taxon>Actinomycetota</taxon>
        <taxon>Actinomycetes</taxon>
        <taxon>Micromonosporales</taxon>
        <taxon>Micromonosporaceae</taxon>
        <taxon>Longispora</taxon>
    </lineage>
</organism>
<dbReference type="AlphaFoldDB" id="A0A8J7GQN6"/>
<evidence type="ECO:0000259" key="1">
    <source>
        <dbReference type="Pfam" id="PF01370"/>
    </source>
</evidence>
<sequence>MNIFLAGATGTLGRPLIRQLLDDGHRVLGLTRDAAGAERLAALRVTPVIADALDRDGLLRAVDGLSADVVLHELTALKKAPLRHRDMALTDRLRVEGTANLLAAARVLGARRFLTQSIIFGYGFGAVGPVTEDTPLATDDGSPFWPHLAAIRSTEEQVFAADGIEGVALRYGLFYGGDDALAPMLRKRQLPVPRSGNMAGWVHIEDAASGTVAAVDKGRAGEAYNLVDDEPATWADVFTTAAKTFGAPAPLRLPGWVLRLAAPYGGAVMTRSDLRVSNAKAKRELGWEPTYRTYREGFGSS</sequence>
<gene>
    <name evidence="2" type="ORF">IW245_003353</name>
</gene>